<dbReference type="PROSITE" id="PS00061">
    <property type="entry name" value="ADH_SHORT"/>
    <property type="match status" value="1"/>
</dbReference>
<evidence type="ECO:0000256" key="2">
    <source>
        <dbReference type="ARBA" id="ARBA00023002"/>
    </source>
</evidence>
<accession>A0ABP5FU93</accession>
<dbReference type="InterPro" id="IPR020904">
    <property type="entry name" value="Sc_DH/Rdtase_CS"/>
</dbReference>
<comment type="caution">
    <text evidence="5">The sequence shown here is derived from an EMBL/GenBank/DDBJ whole genome shotgun (WGS) entry which is preliminary data.</text>
</comment>
<sequence>MALQVDRGEGAHILGSVTEQTTEQTNEHTRPLALVTGGGTGIGAAIARRLSRDGFDVVVAGRRREKLDEVVTAIEGDGGFARALVMDVTDGDSVAAGVGSLDRCDVLVNNAGGALGVSRVEDGDPEEWERMYATNVVGTMRVVQAALPLLRRSPRATIVDISSIAGERVYEGGAGYVAAKHGTSVLSETLRLELNGENIRVADIRPGMVRTEEFSLTRLHGDQAAADKVYDGVDRPLAADDVAECVGFVVALPQHVNIDTMVIKPVAQAAPHKLHRGPIDWKTAQS</sequence>
<evidence type="ECO:0000313" key="6">
    <source>
        <dbReference type="Proteomes" id="UP001501285"/>
    </source>
</evidence>
<name>A0ABP5FU93_9MICO</name>
<comment type="similarity">
    <text evidence="1 3">Belongs to the short-chain dehydrogenases/reductases (SDR) family.</text>
</comment>
<dbReference type="InterPro" id="IPR036291">
    <property type="entry name" value="NAD(P)-bd_dom_sf"/>
</dbReference>
<dbReference type="SUPFAM" id="SSF51735">
    <property type="entry name" value="NAD(P)-binding Rossmann-fold domains"/>
    <property type="match status" value="1"/>
</dbReference>
<reference evidence="6" key="1">
    <citation type="journal article" date="2019" name="Int. J. Syst. Evol. Microbiol.">
        <title>The Global Catalogue of Microorganisms (GCM) 10K type strain sequencing project: providing services to taxonomists for standard genome sequencing and annotation.</title>
        <authorList>
            <consortium name="The Broad Institute Genomics Platform"/>
            <consortium name="The Broad Institute Genome Sequencing Center for Infectious Disease"/>
            <person name="Wu L."/>
            <person name="Ma J."/>
        </authorList>
    </citation>
    <scope>NUCLEOTIDE SEQUENCE [LARGE SCALE GENOMIC DNA]</scope>
    <source>
        <strain evidence="6">JCM 14283</strain>
    </source>
</reference>
<organism evidence="5 6">
    <name type="scientific">Terrabacter terrae</name>
    <dbReference type="NCBI Taxonomy" id="318434"/>
    <lineage>
        <taxon>Bacteria</taxon>
        <taxon>Bacillati</taxon>
        <taxon>Actinomycetota</taxon>
        <taxon>Actinomycetes</taxon>
        <taxon>Micrococcales</taxon>
        <taxon>Intrasporangiaceae</taxon>
        <taxon>Terrabacter</taxon>
    </lineage>
</organism>
<feature type="compositionally biased region" description="Basic and acidic residues" evidence="4">
    <location>
        <begin position="1"/>
        <end position="10"/>
    </location>
</feature>
<dbReference type="EMBL" id="BAAANB010000021">
    <property type="protein sequence ID" value="GAA2031632.1"/>
    <property type="molecule type" value="Genomic_DNA"/>
</dbReference>
<evidence type="ECO:0000256" key="1">
    <source>
        <dbReference type="ARBA" id="ARBA00006484"/>
    </source>
</evidence>
<gene>
    <name evidence="5" type="ORF">GCM10009740_21900</name>
</gene>
<evidence type="ECO:0000313" key="5">
    <source>
        <dbReference type="EMBL" id="GAA2031632.1"/>
    </source>
</evidence>
<evidence type="ECO:0000256" key="4">
    <source>
        <dbReference type="SAM" id="MobiDB-lite"/>
    </source>
</evidence>
<feature type="region of interest" description="Disordered" evidence="4">
    <location>
        <begin position="1"/>
        <end position="28"/>
    </location>
</feature>
<dbReference type="PANTHER" id="PTHR42901:SF1">
    <property type="entry name" value="ALCOHOL DEHYDROGENASE"/>
    <property type="match status" value="1"/>
</dbReference>
<dbReference type="Gene3D" id="3.40.50.720">
    <property type="entry name" value="NAD(P)-binding Rossmann-like Domain"/>
    <property type="match status" value="1"/>
</dbReference>
<dbReference type="PANTHER" id="PTHR42901">
    <property type="entry name" value="ALCOHOL DEHYDROGENASE"/>
    <property type="match status" value="1"/>
</dbReference>
<dbReference type="PRINTS" id="PR00080">
    <property type="entry name" value="SDRFAMILY"/>
</dbReference>
<dbReference type="InterPro" id="IPR002347">
    <property type="entry name" value="SDR_fam"/>
</dbReference>
<dbReference type="Proteomes" id="UP001501285">
    <property type="component" value="Unassembled WGS sequence"/>
</dbReference>
<keyword evidence="2" id="KW-0560">Oxidoreductase</keyword>
<proteinExistence type="inferred from homology"/>
<dbReference type="PRINTS" id="PR00081">
    <property type="entry name" value="GDHRDH"/>
</dbReference>
<evidence type="ECO:0000256" key="3">
    <source>
        <dbReference type="RuleBase" id="RU000363"/>
    </source>
</evidence>
<dbReference type="Pfam" id="PF00106">
    <property type="entry name" value="adh_short"/>
    <property type="match status" value="1"/>
</dbReference>
<keyword evidence="6" id="KW-1185">Reference proteome</keyword>
<protein>
    <submittedName>
        <fullName evidence="5">SDR family NAD(P)-dependent oxidoreductase</fullName>
    </submittedName>
</protein>